<dbReference type="EMBL" id="JABSTU010000001">
    <property type="protein sequence ID" value="KAH8039076.1"/>
    <property type="molecule type" value="Genomic_DNA"/>
</dbReference>
<keyword evidence="2" id="KW-1185">Reference proteome</keyword>
<gene>
    <name evidence="1" type="ORF">HPB51_005015</name>
</gene>
<dbReference type="Proteomes" id="UP000821866">
    <property type="component" value="Chromosome 1"/>
</dbReference>
<organism evidence="1 2">
    <name type="scientific">Rhipicephalus microplus</name>
    <name type="common">Cattle tick</name>
    <name type="synonym">Boophilus microplus</name>
    <dbReference type="NCBI Taxonomy" id="6941"/>
    <lineage>
        <taxon>Eukaryota</taxon>
        <taxon>Metazoa</taxon>
        <taxon>Ecdysozoa</taxon>
        <taxon>Arthropoda</taxon>
        <taxon>Chelicerata</taxon>
        <taxon>Arachnida</taxon>
        <taxon>Acari</taxon>
        <taxon>Parasitiformes</taxon>
        <taxon>Ixodida</taxon>
        <taxon>Ixodoidea</taxon>
        <taxon>Ixodidae</taxon>
        <taxon>Rhipicephalinae</taxon>
        <taxon>Rhipicephalus</taxon>
        <taxon>Boophilus</taxon>
    </lineage>
</organism>
<sequence>MKTQLAPGRERTYNLTVLTDSDLSEVHIHLDYLKDKKPTLSRLDEAILPLTGEDYVDREGKTAHDYSEKISYAIAHVKCWLQGRQQATTTHAEGSVAGSSNADLPRNVYDPNHAKKPRHRLVVLPRLQIFTFDTNLRDWQAFWDHYDATIHQIPYLPCIEKF</sequence>
<dbReference type="AlphaFoldDB" id="A0A9J6EXX8"/>
<name>A0A9J6EXX8_RHIMP</name>
<comment type="caution">
    <text evidence="1">The sequence shown here is derived from an EMBL/GenBank/DDBJ whole genome shotgun (WGS) entry which is preliminary data.</text>
</comment>
<accession>A0A9J6EXX8</accession>
<dbReference type="VEuPathDB" id="VectorBase:LOC119176595"/>
<evidence type="ECO:0000313" key="1">
    <source>
        <dbReference type="EMBL" id="KAH8039076.1"/>
    </source>
</evidence>
<proteinExistence type="predicted"/>
<evidence type="ECO:0000313" key="2">
    <source>
        <dbReference type="Proteomes" id="UP000821866"/>
    </source>
</evidence>
<reference evidence="1" key="1">
    <citation type="journal article" date="2020" name="Cell">
        <title>Large-Scale Comparative Analyses of Tick Genomes Elucidate Their Genetic Diversity and Vector Capacities.</title>
        <authorList>
            <consortium name="Tick Genome and Microbiome Consortium (TIGMIC)"/>
            <person name="Jia N."/>
            <person name="Wang J."/>
            <person name="Shi W."/>
            <person name="Du L."/>
            <person name="Sun Y."/>
            <person name="Zhan W."/>
            <person name="Jiang J.F."/>
            <person name="Wang Q."/>
            <person name="Zhang B."/>
            <person name="Ji P."/>
            <person name="Bell-Sakyi L."/>
            <person name="Cui X.M."/>
            <person name="Yuan T.T."/>
            <person name="Jiang B.G."/>
            <person name="Yang W.F."/>
            <person name="Lam T.T."/>
            <person name="Chang Q.C."/>
            <person name="Ding S.J."/>
            <person name="Wang X.J."/>
            <person name="Zhu J.G."/>
            <person name="Ruan X.D."/>
            <person name="Zhao L."/>
            <person name="Wei J.T."/>
            <person name="Ye R.Z."/>
            <person name="Que T.C."/>
            <person name="Du C.H."/>
            <person name="Zhou Y.H."/>
            <person name="Cheng J.X."/>
            <person name="Dai P.F."/>
            <person name="Guo W.B."/>
            <person name="Han X.H."/>
            <person name="Huang E.J."/>
            <person name="Li L.F."/>
            <person name="Wei W."/>
            <person name="Gao Y.C."/>
            <person name="Liu J.Z."/>
            <person name="Shao H.Z."/>
            <person name="Wang X."/>
            <person name="Wang C.C."/>
            <person name="Yang T.C."/>
            <person name="Huo Q.B."/>
            <person name="Li W."/>
            <person name="Chen H.Y."/>
            <person name="Chen S.E."/>
            <person name="Zhou L.G."/>
            <person name="Ni X.B."/>
            <person name="Tian J.H."/>
            <person name="Sheng Y."/>
            <person name="Liu T."/>
            <person name="Pan Y.S."/>
            <person name="Xia L.Y."/>
            <person name="Li J."/>
            <person name="Zhao F."/>
            <person name="Cao W.C."/>
        </authorList>
    </citation>
    <scope>NUCLEOTIDE SEQUENCE</scope>
    <source>
        <strain evidence="1">Rmic-2018</strain>
    </source>
</reference>
<reference evidence="1" key="2">
    <citation type="submission" date="2021-09" db="EMBL/GenBank/DDBJ databases">
        <authorList>
            <person name="Jia N."/>
            <person name="Wang J."/>
            <person name="Shi W."/>
            <person name="Du L."/>
            <person name="Sun Y."/>
            <person name="Zhan W."/>
            <person name="Jiang J."/>
            <person name="Wang Q."/>
            <person name="Zhang B."/>
            <person name="Ji P."/>
            <person name="Sakyi L.B."/>
            <person name="Cui X."/>
            <person name="Yuan T."/>
            <person name="Jiang B."/>
            <person name="Yang W."/>
            <person name="Lam T.T.-Y."/>
            <person name="Chang Q."/>
            <person name="Ding S."/>
            <person name="Wang X."/>
            <person name="Zhu J."/>
            <person name="Ruan X."/>
            <person name="Zhao L."/>
            <person name="Wei J."/>
            <person name="Que T."/>
            <person name="Du C."/>
            <person name="Cheng J."/>
            <person name="Dai P."/>
            <person name="Han X."/>
            <person name="Huang E."/>
            <person name="Gao Y."/>
            <person name="Liu J."/>
            <person name="Shao H."/>
            <person name="Ye R."/>
            <person name="Li L."/>
            <person name="Wei W."/>
            <person name="Wang X."/>
            <person name="Wang C."/>
            <person name="Huo Q."/>
            <person name="Li W."/>
            <person name="Guo W."/>
            <person name="Chen H."/>
            <person name="Chen S."/>
            <person name="Zhou L."/>
            <person name="Zhou L."/>
            <person name="Ni X."/>
            <person name="Tian J."/>
            <person name="Zhou Y."/>
            <person name="Sheng Y."/>
            <person name="Liu T."/>
            <person name="Pan Y."/>
            <person name="Xia L."/>
            <person name="Li J."/>
            <person name="Zhao F."/>
            <person name="Cao W."/>
        </authorList>
    </citation>
    <scope>NUCLEOTIDE SEQUENCE</scope>
    <source>
        <strain evidence="1">Rmic-2018</strain>
        <tissue evidence="1">Larvae</tissue>
    </source>
</reference>
<protein>
    <submittedName>
        <fullName evidence="1">Uncharacterized protein</fullName>
    </submittedName>
</protein>